<dbReference type="KEGG" id="sgn:SGRA_2786"/>
<dbReference type="EMBL" id="CP002831">
    <property type="protein sequence ID" value="AFC25514.1"/>
    <property type="molecule type" value="Genomic_DNA"/>
</dbReference>
<proteinExistence type="predicted"/>
<evidence type="ECO:0000313" key="2">
    <source>
        <dbReference type="Proteomes" id="UP000007519"/>
    </source>
</evidence>
<organism evidence="1 2">
    <name type="scientific">Saprospira grandis (strain Lewin)</name>
    <dbReference type="NCBI Taxonomy" id="984262"/>
    <lineage>
        <taxon>Bacteria</taxon>
        <taxon>Pseudomonadati</taxon>
        <taxon>Bacteroidota</taxon>
        <taxon>Saprospiria</taxon>
        <taxon>Saprospirales</taxon>
        <taxon>Saprospiraceae</taxon>
        <taxon>Saprospira</taxon>
    </lineage>
</organism>
<dbReference type="InterPro" id="IPR036192">
    <property type="entry name" value="Cell_div_ZapA-like_sf"/>
</dbReference>
<dbReference type="Pfam" id="PF05164">
    <property type="entry name" value="ZapA"/>
    <property type="match status" value="1"/>
</dbReference>
<dbReference type="STRING" id="984262.SGRA_2786"/>
<dbReference type="OrthoDB" id="1495773at2"/>
<protein>
    <recommendedName>
        <fullName evidence="3">Cell division protein ZapA</fullName>
    </recommendedName>
</protein>
<dbReference type="SUPFAM" id="SSF102829">
    <property type="entry name" value="Cell division protein ZapA-like"/>
    <property type="match status" value="1"/>
</dbReference>
<reference evidence="1 2" key="1">
    <citation type="journal article" date="2012" name="Stand. Genomic Sci.">
        <title>Complete genome sequencing and analysis of Saprospira grandis str. Lewin, a predatory marine bacterium.</title>
        <authorList>
            <person name="Saw J.H."/>
            <person name="Yuryev A."/>
            <person name="Kanbe M."/>
            <person name="Hou S."/>
            <person name="Young A.G."/>
            <person name="Aizawa S."/>
            <person name="Alam M."/>
        </authorList>
    </citation>
    <scope>NUCLEOTIDE SEQUENCE [LARGE SCALE GENOMIC DNA]</scope>
    <source>
        <strain evidence="1 2">Lewin</strain>
    </source>
</reference>
<dbReference type="InterPro" id="IPR007838">
    <property type="entry name" value="Cell_div_ZapA-like"/>
</dbReference>
<dbReference type="RefSeq" id="WP_015693120.1">
    <property type="nucleotide sequence ID" value="NC_016940.1"/>
</dbReference>
<keyword evidence="2" id="KW-1185">Reference proteome</keyword>
<dbReference type="AlphaFoldDB" id="H6LA46"/>
<sequence length="99" mass="11329">MSKENLHSIKVEIAGRSYPLFVTDKEREAVLLLGEKINEEINDLHARYANSLVKQDIMAMLLLTYGKKMQELEESTSLPSIEDKINQLQNLLSEIPLED</sequence>
<evidence type="ECO:0008006" key="3">
    <source>
        <dbReference type="Google" id="ProtNLM"/>
    </source>
</evidence>
<gene>
    <name evidence="1" type="ordered locus">SGRA_2786</name>
</gene>
<dbReference type="Proteomes" id="UP000007519">
    <property type="component" value="Chromosome"/>
</dbReference>
<dbReference type="HOGENOM" id="CLU_2318492_0_0_10"/>
<evidence type="ECO:0000313" key="1">
    <source>
        <dbReference type="EMBL" id="AFC25514.1"/>
    </source>
</evidence>
<name>H6LA46_SAPGL</name>
<accession>H6LA46</accession>